<evidence type="ECO:0000313" key="3">
    <source>
        <dbReference type="Proteomes" id="UP001501638"/>
    </source>
</evidence>
<organism evidence="2 3">
    <name type="scientific">Streptomyces macrosporus</name>
    <dbReference type="NCBI Taxonomy" id="44032"/>
    <lineage>
        <taxon>Bacteria</taxon>
        <taxon>Bacillati</taxon>
        <taxon>Actinomycetota</taxon>
        <taxon>Actinomycetes</taxon>
        <taxon>Kitasatosporales</taxon>
        <taxon>Streptomycetaceae</taxon>
        <taxon>Streptomyces</taxon>
    </lineage>
</organism>
<evidence type="ECO:0000313" key="2">
    <source>
        <dbReference type="EMBL" id="GAA2445251.1"/>
    </source>
</evidence>
<keyword evidence="3" id="KW-1185">Reference proteome</keyword>
<sequence length="461" mass="51159">MSQVHPVANGLRTDHPVPGLPFINDERLPLDNPDAIERTGRNQGAGLWGRTDSLPDGGWVAFTTEPKNPAYAWAVHHHPEHGRTVLLIHDSDLASLHHHWVYGRSGFLYRHGGYWWDGTAWHRPGQVVDRAFERFDPRLVDDAITITAADLLARPGTPDKAWIAKIADFTASKEPLPNWRDHLALWAQRRPQDSRPLDRCVVDLRAPELEPARLVDRAGLAKIANIAPDDLPHPKYGARDLPAPQAEASDGPRWSEPVARDWAEQHHSMHGPKALLAATTTFGTAHPRGLVADHTRLTEIIRHSLEDSRSGKRRFALTGGSHTEETAATLAWWPAVALTEGTDSLFPITALRTTLIEAVLGGLAQDVENAREWRKVEPSLGDIRTDVVKLLDWYIQRDPGATSGLFGEICLLARIRFALPLQEVGRLIRRSLHLDSELDGETIDTLLDLTLPPSAKSTQDG</sequence>
<name>A0ABN3K3C1_9ACTN</name>
<dbReference type="Proteomes" id="UP001501638">
    <property type="component" value="Unassembled WGS sequence"/>
</dbReference>
<dbReference type="EMBL" id="BAAASZ010000022">
    <property type="protein sequence ID" value="GAA2445251.1"/>
    <property type="molecule type" value="Genomic_DNA"/>
</dbReference>
<reference evidence="2 3" key="1">
    <citation type="journal article" date="2019" name="Int. J. Syst. Evol. Microbiol.">
        <title>The Global Catalogue of Microorganisms (GCM) 10K type strain sequencing project: providing services to taxonomists for standard genome sequencing and annotation.</title>
        <authorList>
            <consortium name="The Broad Institute Genomics Platform"/>
            <consortium name="The Broad Institute Genome Sequencing Center for Infectious Disease"/>
            <person name="Wu L."/>
            <person name="Ma J."/>
        </authorList>
    </citation>
    <scope>NUCLEOTIDE SEQUENCE [LARGE SCALE GENOMIC DNA]</scope>
    <source>
        <strain evidence="2 3">JCM 6305</strain>
    </source>
</reference>
<proteinExistence type="predicted"/>
<comment type="caution">
    <text evidence="2">The sequence shown here is derived from an EMBL/GenBank/DDBJ whole genome shotgun (WGS) entry which is preliminary data.</text>
</comment>
<evidence type="ECO:0000256" key="1">
    <source>
        <dbReference type="SAM" id="MobiDB-lite"/>
    </source>
</evidence>
<gene>
    <name evidence="2" type="ORF">GCM10010405_30860</name>
</gene>
<feature type="region of interest" description="Disordered" evidence="1">
    <location>
        <begin position="234"/>
        <end position="255"/>
    </location>
</feature>
<protein>
    <submittedName>
        <fullName evidence="2">Uncharacterized protein</fullName>
    </submittedName>
</protein>
<dbReference type="RefSeq" id="WP_344323123.1">
    <property type="nucleotide sequence ID" value="NZ_BAAASZ010000022.1"/>
</dbReference>
<accession>A0ABN3K3C1</accession>